<dbReference type="GO" id="GO:0008270">
    <property type="term" value="F:zinc ion binding"/>
    <property type="evidence" value="ECO:0007669"/>
    <property type="project" value="UniProtKB-KW"/>
</dbReference>
<keyword evidence="2" id="KW-0479">Metal-binding</keyword>
<keyword evidence="7" id="KW-1185">Reference proteome</keyword>
<dbReference type="Proteomes" id="UP000284842">
    <property type="component" value="Unassembled WGS sequence"/>
</dbReference>
<protein>
    <recommendedName>
        <fullName evidence="8">hAT-like transposase RNase-H fold domain-containing protein</fullName>
    </recommendedName>
</protein>
<dbReference type="InterPro" id="IPR012337">
    <property type="entry name" value="RNaseH-like_sf"/>
</dbReference>
<dbReference type="GO" id="GO:0005634">
    <property type="term" value="C:nucleus"/>
    <property type="evidence" value="ECO:0007669"/>
    <property type="project" value="UniProtKB-SubCell"/>
</dbReference>
<name>A0A409VZP9_9AGAR</name>
<dbReference type="InterPro" id="IPR052035">
    <property type="entry name" value="ZnF_BED_domain_contain"/>
</dbReference>
<evidence type="ECO:0000256" key="3">
    <source>
        <dbReference type="ARBA" id="ARBA00022771"/>
    </source>
</evidence>
<evidence type="ECO:0000256" key="4">
    <source>
        <dbReference type="ARBA" id="ARBA00022833"/>
    </source>
</evidence>
<evidence type="ECO:0008006" key="8">
    <source>
        <dbReference type="Google" id="ProtNLM"/>
    </source>
</evidence>
<evidence type="ECO:0000313" key="7">
    <source>
        <dbReference type="Proteomes" id="UP000284842"/>
    </source>
</evidence>
<evidence type="ECO:0000256" key="1">
    <source>
        <dbReference type="ARBA" id="ARBA00004123"/>
    </source>
</evidence>
<feature type="non-terminal residue" evidence="6">
    <location>
        <position position="1"/>
    </location>
</feature>
<gene>
    <name evidence="6" type="ORF">CVT24_006506</name>
</gene>
<evidence type="ECO:0000313" key="6">
    <source>
        <dbReference type="EMBL" id="PPQ71742.1"/>
    </source>
</evidence>
<comment type="subcellular location">
    <subcellularLocation>
        <location evidence="1">Nucleus</location>
    </subcellularLocation>
</comment>
<dbReference type="OrthoDB" id="3172935at2759"/>
<dbReference type="EMBL" id="NHTK01005902">
    <property type="protein sequence ID" value="PPQ71742.1"/>
    <property type="molecule type" value="Genomic_DNA"/>
</dbReference>
<reference evidence="6 7" key="1">
    <citation type="journal article" date="2018" name="Evol. Lett.">
        <title>Horizontal gene cluster transfer increased hallucinogenic mushroom diversity.</title>
        <authorList>
            <person name="Reynolds H.T."/>
            <person name="Vijayakumar V."/>
            <person name="Gluck-Thaler E."/>
            <person name="Korotkin H.B."/>
            <person name="Matheny P.B."/>
            <person name="Slot J.C."/>
        </authorList>
    </citation>
    <scope>NUCLEOTIDE SEQUENCE [LARGE SCALE GENOMIC DNA]</scope>
    <source>
        <strain evidence="6 7">2629</strain>
    </source>
</reference>
<keyword evidence="5" id="KW-0539">Nucleus</keyword>
<keyword evidence="4" id="KW-0862">Zinc</keyword>
<evidence type="ECO:0000256" key="2">
    <source>
        <dbReference type="ARBA" id="ARBA00022723"/>
    </source>
</evidence>
<organism evidence="6 7">
    <name type="scientific">Panaeolus cyanescens</name>
    <dbReference type="NCBI Taxonomy" id="181874"/>
    <lineage>
        <taxon>Eukaryota</taxon>
        <taxon>Fungi</taxon>
        <taxon>Dikarya</taxon>
        <taxon>Basidiomycota</taxon>
        <taxon>Agaricomycotina</taxon>
        <taxon>Agaricomycetes</taxon>
        <taxon>Agaricomycetidae</taxon>
        <taxon>Agaricales</taxon>
        <taxon>Agaricineae</taxon>
        <taxon>Galeropsidaceae</taxon>
        <taxon>Panaeolus</taxon>
    </lineage>
</organism>
<dbReference type="AlphaFoldDB" id="A0A409VZP9"/>
<proteinExistence type="predicted"/>
<accession>A0A409VZP9</accession>
<dbReference type="PANTHER" id="PTHR46481:SF10">
    <property type="entry name" value="ZINC FINGER BED DOMAIN-CONTAINING PROTEIN 39"/>
    <property type="match status" value="1"/>
</dbReference>
<evidence type="ECO:0000256" key="5">
    <source>
        <dbReference type="ARBA" id="ARBA00023242"/>
    </source>
</evidence>
<dbReference type="InParanoid" id="A0A409VZP9"/>
<comment type="caution">
    <text evidence="6">The sequence shown here is derived from an EMBL/GenBank/DDBJ whole genome shotgun (WGS) entry which is preliminary data.</text>
</comment>
<sequence length="463" mass="53292">QGPKPKAKVYGNKTSTTVLRKHLYSTHLDEWLESCNKLSIKITASDDALKSAIQDYNHRHSLPNNEDSHTGNQKSIPLYRPFSQEAFVDAIVEWIIVDDQSINAIENTQLRSIFLMLRKELRNSDIPHRTTIRERVIARWEKHLKDLENEMKACIKSVGWVTLDNASNNDTMMTSLEELLRSRDIEFRAEDQRIRCFPHIVNLAVQSILSAVTNLDYAKDDAQDFDPNPDSHTQRRDVIALLRTLINKIRASSLRRELFARTQEAVNPKQPILQLIRDVATRWSSTHLMIARALELRKVIDKFCFANSDVYQYRLTDLEWKTLEAYSKILAVPHAFQQKLSAEATPTLSSALPSFQRMIAVWKDYQTKMSPAYASVIAAGIDKLSAYYSKVIDVPAFQLAICKCINFVLNTNCLTVLLAVLNPKQKLRWFRTNLPDRVETAQQLLLDYVSIIIHRCWTCCFDI</sequence>
<keyword evidence="3" id="KW-0863">Zinc-finger</keyword>
<dbReference type="SUPFAM" id="SSF53098">
    <property type="entry name" value="Ribonuclease H-like"/>
    <property type="match status" value="1"/>
</dbReference>
<dbReference type="PANTHER" id="PTHR46481">
    <property type="entry name" value="ZINC FINGER BED DOMAIN-CONTAINING PROTEIN 4"/>
    <property type="match status" value="1"/>
</dbReference>